<evidence type="ECO:0000256" key="1">
    <source>
        <dbReference type="ARBA" id="ARBA00004651"/>
    </source>
</evidence>
<protein>
    <submittedName>
        <fullName evidence="8">DNA internalization-related competence protein ComEC/Rec2</fullName>
    </submittedName>
</protein>
<dbReference type="InterPro" id="IPR052159">
    <property type="entry name" value="Competence_DNA_uptake"/>
</dbReference>
<evidence type="ECO:0000256" key="2">
    <source>
        <dbReference type="ARBA" id="ARBA00022475"/>
    </source>
</evidence>
<feature type="domain" description="Metallo-beta-lactamase" evidence="7">
    <location>
        <begin position="164"/>
        <end position="352"/>
    </location>
</feature>
<name>A0A831NTW5_9GAMM</name>
<dbReference type="InterPro" id="IPR001279">
    <property type="entry name" value="Metallo-B-lactamas"/>
</dbReference>
<comment type="caution">
    <text evidence="8">The sequence shown here is derived from an EMBL/GenBank/DDBJ whole genome shotgun (WGS) entry which is preliminary data.</text>
</comment>
<dbReference type="PANTHER" id="PTHR30619:SF1">
    <property type="entry name" value="RECOMBINATION PROTEIN 2"/>
    <property type="match status" value="1"/>
</dbReference>
<evidence type="ECO:0000256" key="5">
    <source>
        <dbReference type="ARBA" id="ARBA00023136"/>
    </source>
</evidence>
<dbReference type="Pfam" id="PF03772">
    <property type="entry name" value="Competence"/>
    <property type="match status" value="1"/>
</dbReference>
<dbReference type="Proteomes" id="UP000885822">
    <property type="component" value="Unassembled WGS sequence"/>
</dbReference>
<reference evidence="8" key="1">
    <citation type="journal article" date="2020" name="mSystems">
        <title>Genome- and Community-Level Interaction Insights into Carbon Utilization and Element Cycling Functions of Hydrothermarchaeota in Hydrothermal Sediment.</title>
        <authorList>
            <person name="Zhou Z."/>
            <person name="Liu Y."/>
            <person name="Xu W."/>
            <person name="Pan J."/>
            <person name="Luo Z.H."/>
            <person name="Li M."/>
        </authorList>
    </citation>
    <scope>NUCLEOTIDE SEQUENCE [LARGE SCALE GENOMIC DNA]</scope>
    <source>
        <strain evidence="8">HyVt-26</strain>
    </source>
</reference>
<feature type="transmembrane region" description="Helical" evidence="6">
    <location>
        <begin position="69"/>
        <end position="91"/>
    </location>
</feature>
<accession>A0A831NTW5</accession>
<feature type="transmembrane region" description="Helical" evidence="6">
    <location>
        <begin position="7"/>
        <end position="28"/>
    </location>
</feature>
<evidence type="ECO:0000256" key="3">
    <source>
        <dbReference type="ARBA" id="ARBA00022692"/>
    </source>
</evidence>
<keyword evidence="3 6" id="KW-0812">Transmembrane</keyword>
<dbReference type="InterPro" id="IPR035681">
    <property type="entry name" value="ComA-like_MBL"/>
</dbReference>
<dbReference type="Pfam" id="PF00753">
    <property type="entry name" value="Lactamase_B"/>
    <property type="match status" value="1"/>
</dbReference>
<evidence type="ECO:0000256" key="4">
    <source>
        <dbReference type="ARBA" id="ARBA00022989"/>
    </source>
</evidence>
<feature type="transmembrane region" description="Helical" evidence="6">
    <location>
        <begin position="40"/>
        <end position="62"/>
    </location>
</feature>
<keyword evidence="2" id="KW-1003">Cell membrane</keyword>
<dbReference type="NCBIfam" id="TIGR00361">
    <property type="entry name" value="ComEC_Rec2"/>
    <property type="match status" value="1"/>
</dbReference>
<feature type="transmembrane region" description="Helical" evidence="6">
    <location>
        <begin position="97"/>
        <end position="120"/>
    </location>
</feature>
<keyword evidence="4 6" id="KW-1133">Transmembrane helix</keyword>
<keyword evidence="5 6" id="KW-0472">Membrane</keyword>
<dbReference type="GO" id="GO:0030420">
    <property type="term" value="P:establishment of competence for transformation"/>
    <property type="evidence" value="ECO:0007669"/>
    <property type="project" value="InterPro"/>
</dbReference>
<dbReference type="InterPro" id="IPR004477">
    <property type="entry name" value="ComEC_N"/>
</dbReference>
<proteinExistence type="predicted"/>
<dbReference type="PANTHER" id="PTHR30619">
    <property type="entry name" value="DNA INTERNALIZATION/COMPETENCE PROTEIN COMEC/REC2"/>
    <property type="match status" value="1"/>
</dbReference>
<dbReference type="CDD" id="cd07731">
    <property type="entry name" value="ComA-like_MBL-fold"/>
    <property type="match status" value="1"/>
</dbReference>
<dbReference type="EMBL" id="DRCV01000253">
    <property type="protein sequence ID" value="HDK38497.1"/>
    <property type="molecule type" value="Genomic_DNA"/>
</dbReference>
<feature type="transmembrane region" description="Helical" evidence="6">
    <location>
        <begin position="127"/>
        <end position="144"/>
    </location>
</feature>
<dbReference type="SMART" id="SM00849">
    <property type="entry name" value="Lactamase_B"/>
    <property type="match status" value="1"/>
</dbReference>
<dbReference type="GO" id="GO:0005886">
    <property type="term" value="C:plasma membrane"/>
    <property type="evidence" value="ECO:0007669"/>
    <property type="project" value="UniProtKB-SubCell"/>
</dbReference>
<dbReference type="Gene3D" id="3.60.15.10">
    <property type="entry name" value="Ribonuclease Z/Hydroxyacylglutathione hydrolase-like"/>
    <property type="match status" value="1"/>
</dbReference>
<evidence type="ECO:0000256" key="6">
    <source>
        <dbReference type="SAM" id="Phobius"/>
    </source>
</evidence>
<evidence type="ECO:0000259" key="7">
    <source>
        <dbReference type="SMART" id="SM00849"/>
    </source>
</evidence>
<gene>
    <name evidence="8" type="ORF">ENG92_05725</name>
</gene>
<dbReference type="InterPro" id="IPR036866">
    <property type="entry name" value="RibonucZ/Hydroxyglut_hydro"/>
</dbReference>
<evidence type="ECO:0000313" key="8">
    <source>
        <dbReference type="EMBL" id="HDK38497.1"/>
    </source>
</evidence>
<feature type="non-terminal residue" evidence="8">
    <location>
        <position position="1"/>
    </location>
</feature>
<dbReference type="SUPFAM" id="SSF56281">
    <property type="entry name" value="Metallo-hydrolase/oxidoreductase"/>
    <property type="match status" value="1"/>
</dbReference>
<organism evidence="8">
    <name type="scientific">Thiolapillus brandeum</name>
    <dbReference type="NCBI Taxonomy" id="1076588"/>
    <lineage>
        <taxon>Bacteria</taxon>
        <taxon>Pseudomonadati</taxon>
        <taxon>Pseudomonadota</taxon>
        <taxon>Gammaproteobacteria</taxon>
        <taxon>Chromatiales</taxon>
        <taxon>Sedimenticolaceae</taxon>
        <taxon>Thiolapillus</taxon>
    </lineage>
</organism>
<dbReference type="AlphaFoldDB" id="A0A831NTW5"/>
<comment type="subcellular location">
    <subcellularLocation>
        <location evidence="1">Cell membrane</location>
        <topology evidence="1">Multi-pass membrane protein</topology>
    </subcellularLocation>
</comment>
<sequence>RPAGRFSWLWLQLGIFLALAPVLVWQQLPVSVLSPLVNLLAIPVFALLMVPLSLGSVLAQMVAPDLGQLLMPLVGWLLDVFLLALDAVAQWLPPLQWGLFAVEILLLLGGLNLFLLWLAARRNWHPLWLMAFLSTASLCLLLFLQQPSAPAPNSFRFTLLDVGQGLSAVVRTARNVLVFDTGPGFPSGFNTGSAVLLPYFADQRISRIDRLILSHSDTDHVGGAKDVIQRMPVADVLSGEPSGLGIRQSVRRCVAGAVWWWDGVRFDVLYPFPGGTQEGNNASCVLKVSAAGQSVLITGDVEAQGENRLVKQVSDKLKSQVVVAAHHGSASSSTENFIDATDASYVLFAAGKNNRWGFPRPDVMERWLAHGAVLLNTADEGAIEFNLGAGEKAVPLSWFGVSRHYWHK</sequence>
<dbReference type="InterPro" id="IPR004797">
    <property type="entry name" value="Competence_ComEC/Rec2"/>
</dbReference>